<evidence type="ECO:0000313" key="1">
    <source>
        <dbReference type="EMBL" id="RKI89771.1"/>
    </source>
</evidence>
<keyword evidence="2" id="KW-1185">Reference proteome</keyword>
<dbReference type="Proteomes" id="UP000280696">
    <property type="component" value="Unassembled WGS sequence"/>
</dbReference>
<gene>
    <name evidence="1" type="ORF">D7V94_16420</name>
</gene>
<comment type="caution">
    <text evidence="1">The sequence shown here is derived from an EMBL/GenBank/DDBJ whole genome shotgun (WGS) entry which is preliminary data.</text>
</comment>
<reference evidence="1 2" key="1">
    <citation type="submission" date="2018-09" db="EMBL/GenBank/DDBJ databases">
        <title>Murine metabolic-syndrome-specific gut microbial biobank.</title>
        <authorList>
            <person name="Liu C."/>
        </authorList>
    </citation>
    <scope>NUCLEOTIDE SEQUENCE [LARGE SCALE GENOMIC DNA]</scope>
    <source>
        <strain evidence="1 2">0.1xD8-82</strain>
    </source>
</reference>
<dbReference type="AlphaFoldDB" id="A0A3A9AQD2"/>
<sequence>MENAGHLTIRGLVPRAYYKKQKESGFLLDELAAPAARIPLNEKRLLSLEEFCGYVGGIGICTARKFVREIGAEIRIGGRCLVDRVKFDRWCDQEDRKDYVRVFIIQGLKMKTKWMCMILMLALALNLSVWGNRQENGNISENGTEWYSFSCLFIN</sequence>
<dbReference type="EMBL" id="RAYQ01000019">
    <property type="protein sequence ID" value="RKI89771.1"/>
    <property type="molecule type" value="Genomic_DNA"/>
</dbReference>
<organism evidence="1 2">
    <name type="scientific">Parablautia intestinalis</name>
    <dbReference type="NCBI Taxonomy" id="2320100"/>
    <lineage>
        <taxon>Bacteria</taxon>
        <taxon>Bacillati</taxon>
        <taxon>Bacillota</taxon>
        <taxon>Clostridia</taxon>
        <taxon>Lachnospirales</taxon>
        <taxon>Lachnospiraceae</taxon>
        <taxon>Parablautia</taxon>
    </lineage>
</organism>
<name>A0A3A9AQD2_9FIRM</name>
<accession>A0A3A9AQD2</accession>
<evidence type="ECO:0000313" key="2">
    <source>
        <dbReference type="Proteomes" id="UP000280696"/>
    </source>
</evidence>
<proteinExistence type="predicted"/>
<protein>
    <submittedName>
        <fullName evidence="1">Uncharacterized protein</fullName>
    </submittedName>
</protein>